<comment type="catalytic activity">
    <reaction evidence="7">
        <text>GTP + H2O = GDP + phosphate + H(+)</text>
        <dbReference type="Rhea" id="RHEA:19669"/>
        <dbReference type="ChEBI" id="CHEBI:15377"/>
        <dbReference type="ChEBI" id="CHEBI:15378"/>
        <dbReference type="ChEBI" id="CHEBI:37565"/>
        <dbReference type="ChEBI" id="CHEBI:43474"/>
        <dbReference type="ChEBI" id="CHEBI:58189"/>
        <dbReference type="EC" id="3.6.5.n1"/>
    </reaction>
</comment>
<dbReference type="InterPro" id="IPR027417">
    <property type="entry name" value="P-loop_NTPase"/>
</dbReference>
<reference evidence="9 10" key="1">
    <citation type="submission" date="2014-12" db="EMBL/GenBank/DDBJ databases">
        <title>Comparative genomics of the lactic acid bacteria isolated from the honey bee gut.</title>
        <authorList>
            <person name="Ellegaard K.M."/>
            <person name="Tamarit D."/>
            <person name="Javelind E."/>
            <person name="Olofsson T."/>
            <person name="Andersson S.G."/>
            <person name="Vasquez A."/>
        </authorList>
    </citation>
    <scope>NUCLEOTIDE SEQUENCE [LARGE SCALE GENOMIC DNA]</scope>
    <source>
        <strain evidence="9 10">Biut2</strain>
    </source>
</reference>
<dbReference type="PROSITE" id="PS51722">
    <property type="entry name" value="G_TR_2"/>
    <property type="match status" value="1"/>
</dbReference>
<dbReference type="InterPro" id="IPR005225">
    <property type="entry name" value="Small_GTP-bd"/>
</dbReference>
<dbReference type="FunFam" id="2.40.30.10:FF:000015">
    <property type="entry name" value="Translation factor GUF1, mitochondrial"/>
    <property type="match status" value="1"/>
</dbReference>
<evidence type="ECO:0000256" key="2">
    <source>
        <dbReference type="ARBA" id="ARBA00022741"/>
    </source>
</evidence>
<dbReference type="InterPro" id="IPR013842">
    <property type="entry name" value="LepA_CTD"/>
</dbReference>
<keyword evidence="2 7" id="KW-0547">Nucleotide-binding</keyword>
<dbReference type="Gene3D" id="3.30.70.2570">
    <property type="entry name" value="Elongation factor 4, C-terminal domain"/>
    <property type="match status" value="1"/>
</dbReference>
<evidence type="ECO:0000313" key="10">
    <source>
        <dbReference type="Proteomes" id="UP000033533"/>
    </source>
</evidence>
<dbReference type="InterPro" id="IPR004161">
    <property type="entry name" value="EFTu-like_2"/>
</dbReference>
<dbReference type="HAMAP" id="MF_00071">
    <property type="entry name" value="LepA"/>
    <property type="match status" value="1"/>
</dbReference>
<dbReference type="EMBL" id="JXBY01000026">
    <property type="protein sequence ID" value="KJY54446.1"/>
    <property type="molecule type" value="Genomic_DNA"/>
</dbReference>
<dbReference type="PANTHER" id="PTHR43512">
    <property type="entry name" value="TRANSLATION FACTOR GUF1-RELATED"/>
    <property type="match status" value="1"/>
</dbReference>
<comment type="function">
    <text evidence="7">Required for accurate and efficient protein synthesis under certain stress conditions. May act as a fidelity factor of the translation reaction, by catalyzing a one-codon backward translocation of tRNAs on improperly translocated ribosomes. Back-translocation proceeds from a post-translocation (POST) complex to a pre-translocation (PRE) complex, thus giving elongation factor G a second chance to translocate the tRNAs correctly. Binds to ribosomes in a GTP-dependent manner.</text>
</comment>
<keyword evidence="6 7" id="KW-0472">Membrane</keyword>
<dbReference type="InterPro" id="IPR035647">
    <property type="entry name" value="EFG_III/V"/>
</dbReference>
<dbReference type="Gene3D" id="3.40.50.300">
    <property type="entry name" value="P-loop containing nucleotide triphosphate hydrolases"/>
    <property type="match status" value="1"/>
</dbReference>
<dbReference type="InterPro" id="IPR038363">
    <property type="entry name" value="LepA_C_sf"/>
</dbReference>
<dbReference type="Proteomes" id="UP000033533">
    <property type="component" value="Unassembled WGS sequence"/>
</dbReference>
<dbReference type="Pfam" id="PF03144">
    <property type="entry name" value="GTP_EFTU_D2"/>
    <property type="match status" value="1"/>
</dbReference>
<comment type="similarity">
    <text evidence="1 7">Belongs to the TRAFAC class translation factor GTPase superfamily. Classic translation factor GTPase family. LepA subfamily.</text>
</comment>
<evidence type="ECO:0000256" key="4">
    <source>
        <dbReference type="ARBA" id="ARBA00022917"/>
    </source>
</evidence>
<dbReference type="PRINTS" id="PR00315">
    <property type="entry name" value="ELONGATNFCT"/>
</dbReference>
<dbReference type="Pfam" id="PF00679">
    <property type="entry name" value="EFG_C"/>
    <property type="match status" value="1"/>
</dbReference>
<dbReference type="PANTHER" id="PTHR43512:SF4">
    <property type="entry name" value="TRANSLATION FACTOR GUF1 HOMOLOG, CHLOROPLASTIC"/>
    <property type="match status" value="1"/>
</dbReference>
<dbReference type="InterPro" id="IPR006297">
    <property type="entry name" value="EF-4"/>
</dbReference>
<accession>A0A0F4LA57</accession>
<dbReference type="Pfam" id="PF00009">
    <property type="entry name" value="GTP_EFTU"/>
    <property type="match status" value="1"/>
</dbReference>
<keyword evidence="7" id="KW-1003">Cell membrane</keyword>
<dbReference type="RefSeq" id="WP_045928648.1">
    <property type="nucleotide sequence ID" value="NZ_JBHSZS010000026.1"/>
</dbReference>
<dbReference type="CDD" id="cd03709">
    <property type="entry name" value="lepA_C"/>
    <property type="match status" value="1"/>
</dbReference>
<dbReference type="GO" id="GO:0003924">
    <property type="term" value="F:GTPase activity"/>
    <property type="evidence" value="ECO:0007669"/>
    <property type="project" value="UniProtKB-UniRule"/>
</dbReference>
<dbReference type="HOGENOM" id="CLU_009995_3_3_9"/>
<dbReference type="SMART" id="SM00838">
    <property type="entry name" value="EFG_C"/>
    <property type="match status" value="1"/>
</dbReference>
<dbReference type="InterPro" id="IPR000795">
    <property type="entry name" value="T_Tr_GTP-bd_dom"/>
</dbReference>
<dbReference type="InterPro" id="IPR035654">
    <property type="entry name" value="LepA_IV"/>
</dbReference>
<keyword evidence="4 7" id="KW-0648">Protein biosynthesis</keyword>
<dbReference type="GO" id="GO:0005525">
    <property type="term" value="F:GTP binding"/>
    <property type="evidence" value="ECO:0007669"/>
    <property type="project" value="UniProtKB-UniRule"/>
</dbReference>
<dbReference type="STRING" id="1218493.JF76_16750"/>
<name>A0A0F4LA57_9LACO</name>
<keyword evidence="3 7" id="KW-0378">Hydrolase</keyword>
<dbReference type="GO" id="GO:0005886">
    <property type="term" value="C:plasma membrane"/>
    <property type="evidence" value="ECO:0007669"/>
    <property type="project" value="UniProtKB-SubCell"/>
</dbReference>
<dbReference type="Gene3D" id="3.30.70.240">
    <property type="match status" value="1"/>
</dbReference>
<dbReference type="GO" id="GO:0003746">
    <property type="term" value="F:translation elongation factor activity"/>
    <property type="evidence" value="ECO:0007669"/>
    <property type="project" value="UniProtKB-UniRule"/>
</dbReference>
<dbReference type="GO" id="GO:0043022">
    <property type="term" value="F:ribosome binding"/>
    <property type="evidence" value="ECO:0007669"/>
    <property type="project" value="UniProtKB-UniRule"/>
</dbReference>
<feature type="binding site" evidence="7">
    <location>
        <begin position="16"/>
        <end position="21"/>
    </location>
    <ligand>
        <name>GTP</name>
        <dbReference type="ChEBI" id="CHEBI:37565"/>
    </ligand>
</feature>
<organism evidence="9 10">
    <name type="scientific">Lactobacillus kullabergensis</name>
    <dbReference type="NCBI Taxonomy" id="1218493"/>
    <lineage>
        <taxon>Bacteria</taxon>
        <taxon>Bacillati</taxon>
        <taxon>Bacillota</taxon>
        <taxon>Bacilli</taxon>
        <taxon>Lactobacillales</taxon>
        <taxon>Lactobacillaceae</taxon>
        <taxon>Lactobacillus</taxon>
    </lineage>
</organism>
<evidence type="ECO:0000313" key="9">
    <source>
        <dbReference type="EMBL" id="KJY54446.1"/>
    </source>
</evidence>
<evidence type="ECO:0000256" key="3">
    <source>
        <dbReference type="ARBA" id="ARBA00022801"/>
    </source>
</evidence>
<gene>
    <name evidence="7 9" type="primary">lepA</name>
    <name evidence="9" type="ORF">JF76_16750</name>
</gene>
<dbReference type="Gene3D" id="2.40.30.10">
    <property type="entry name" value="Translation factors"/>
    <property type="match status" value="1"/>
</dbReference>
<dbReference type="InterPro" id="IPR000640">
    <property type="entry name" value="EFG_V-like"/>
</dbReference>
<evidence type="ECO:0000256" key="5">
    <source>
        <dbReference type="ARBA" id="ARBA00023134"/>
    </source>
</evidence>
<proteinExistence type="inferred from homology"/>
<dbReference type="SUPFAM" id="SSF52540">
    <property type="entry name" value="P-loop containing nucleoside triphosphate hydrolases"/>
    <property type="match status" value="1"/>
</dbReference>
<evidence type="ECO:0000256" key="6">
    <source>
        <dbReference type="ARBA" id="ARBA00023136"/>
    </source>
</evidence>
<dbReference type="PATRIC" id="fig|1218493.3.peg.1752"/>
<protein>
    <recommendedName>
        <fullName evidence="7">Elongation factor 4</fullName>
        <shortName evidence="7">EF-4</shortName>
        <ecNumber evidence="7">3.6.5.n1</ecNumber>
    </recommendedName>
    <alternativeName>
        <fullName evidence="7">Ribosomal back-translocase LepA</fullName>
    </alternativeName>
</protein>
<comment type="caution">
    <text evidence="9">The sequence shown here is derived from an EMBL/GenBank/DDBJ whole genome shotgun (WGS) entry which is preliminary data.</text>
</comment>
<dbReference type="OrthoDB" id="2147781at2"/>
<dbReference type="FunFam" id="3.30.70.870:FF:000004">
    <property type="entry name" value="Translation factor GUF1, mitochondrial"/>
    <property type="match status" value="1"/>
</dbReference>
<comment type="subcellular location">
    <subcellularLocation>
        <location evidence="7">Cell membrane</location>
        <topology evidence="7">Peripheral membrane protein</topology>
        <orientation evidence="7">Cytoplasmic side</orientation>
    </subcellularLocation>
</comment>
<dbReference type="CDD" id="cd03699">
    <property type="entry name" value="EF4_II"/>
    <property type="match status" value="1"/>
</dbReference>
<dbReference type="NCBIfam" id="TIGR00231">
    <property type="entry name" value="small_GTP"/>
    <property type="match status" value="1"/>
</dbReference>
<evidence type="ECO:0000256" key="7">
    <source>
        <dbReference type="HAMAP-Rule" id="MF_00071"/>
    </source>
</evidence>
<feature type="binding site" evidence="7">
    <location>
        <begin position="133"/>
        <end position="136"/>
    </location>
    <ligand>
        <name>GTP</name>
        <dbReference type="ChEBI" id="CHEBI:37565"/>
    </ligand>
</feature>
<keyword evidence="5 7" id="KW-0342">GTP-binding</keyword>
<evidence type="ECO:0000256" key="1">
    <source>
        <dbReference type="ARBA" id="ARBA00005454"/>
    </source>
</evidence>
<dbReference type="Pfam" id="PF06421">
    <property type="entry name" value="LepA_C"/>
    <property type="match status" value="1"/>
</dbReference>
<dbReference type="AlphaFoldDB" id="A0A0F4LA57"/>
<dbReference type="SUPFAM" id="SSF54980">
    <property type="entry name" value="EF-G C-terminal domain-like"/>
    <property type="match status" value="2"/>
</dbReference>
<keyword evidence="9" id="KW-0251">Elongation factor</keyword>
<dbReference type="GO" id="GO:0045727">
    <property type="term" value="P:positive regulation of translation"/>
    <property type="evidence" value="ECO:0007669"/>
    <property type="project" value="UniProtKB-UniRule"/>
</dbReference>
<dbReference type="EC" id="3.6.5.n1" evidence="7"/>
<dbReference type="Gene3D" id="3.30.70.870">
    <property type="entry name" value="Elongation Factor G (Translational Gtpase), domain 3"/>
    <property type="match status" value="1"/>
</dbReference>
<evidence type="ECO:0000259" key="8">
    <source>
        <dbReference type="PROSITE" id="PS51722"/>
    </source>
</evidence>
<dbReference type="NCBIfam" id="TIGR01393">
    <property type="entry name" value="lepA"/>
    <property type="match status" value="1"/>
</dbReference>
<feature type="domain" description="Tr-type G" evidence="8">
    <location>
        <begin position="4"/>
        <end position="187"/>
    </location>
</feature>
<sequence>MKLANIRNFAIIAHIDHGKSTLADRIMEQTDTVSKRQLSDQLLDSMEVEQAHGVTVKSRSVRNFYQADNGQEYEYNLIDTPGHVDFSYEVSKSLAASDGAILLVDATQGVQAQTVANLRLALKHNLTIIPVINKIDNAAADVAATEAQIRALSPEFVDADILKISAKTGENVHQVLEAIYQKIPAPQGKPDAALKALIFDSQYDSYQGIIADVRLIDGQLKNQQKLQLMQGGSKFNAQAIGIFTPNMQPVKELNAGEVGYIVTGIKDVASVQVGDTLTTAENPTKNAIPHFKPAQSMVYAGFYPKGDTSYEALKQAISKLALNDSAFHYAPEQSEALDAGFRCGFLGIFHLQIIQERLRDEYHVEVLTTAPNATYHVYLKQPQPKQEYLTITNPAKFPDFSEIDYVTESYVKAVITTPNEYLGAVMKLCDQHFGEMVDLDNQQDIVTLTYKLPVSEIAYDFFNSLKSITHGFATLDTEFLDYELVDVVKIQIQINYAAVDALDIIVPRQKADLIAHKLVKKLKYTVPRRLYPMPVQAMVENKAIARVDVPPLRKNAAVNGEKRSISKKQQLLRRQSLNKRQAVKSDIKLPQSVFDAILNINEPD</sequence>